<feature type="domain" description="Reverse transcriptase zinc-binding" evidence="2">
    <location>
        <begin position="8"/>
        <end position="98"/>
    </location>
</feature>
<dbReference type="CDD" id="cd06222">
    <property type="entry name" value="RNase_H_like"/>
    <property type="match status" value="1"/>
</dbReference>
<dbReference type="Pfam" id="PF13456">
    <property type="entry name" value="RVT_3"/>
    <property type="match status" value="1"/>
</dbReference>
<dbReference type="Pfam" id="PF13966">
    <property type="entry name" value="zf-RVT"/>
    <property type="match status" value="1"/>
</dbReference>
<reference evidence="3" key="1">
    <citation type="journal article" date="2016" name="Nat. Genet.">
        <title>A high-quality carrot genome assembly provides new insights into carotenoid accumulation and asterid genome evolution.</title>
        <authorList>
            <person name="Iorizzo M."/>
            <person name="Ellison S."/>
            <person name="Senalik D."/>
            <person name="Zeng P."/>
            <person name="Satapoomin P."/>
            <person name="Huang J."/>
            <person name="Bowman M."/>
            <person name="Iovene M."/>
            <person name="Sanseverino W."/>
            <person name="Cavagnaro P."/>
            <person name="Yildiz M."/>
            <person name="Macko-Podgorni A."/>
            <person name="Moranska E."/>
            <person name="Grzebelus E."/>
            <person name="Grzebelus D."/>
            <person name="Ashrafi H."/>
            <person name="Zheng Z."/>
            <person name="Cheng S."/>
            <person name="Spooner D."/>
            <person name="Van Deynze A."/>
            <person name="Simon P."/>
        </authorList>
    </citation>
    <scope>NUCLEOTIDE SEQUENCE</scope>
    <source>
        <tissue evidence="3">Leaf</tissue>
    </source>
</reference>
<gene>
    <name evidence="3" type="ORF">DCAR_0521012</name>
</gene>
<evidence type="ECO:0008006" key="5">
    <source>
        <dbReference type="Google" id="ProtNLM"/>
    </source>
</evidence>
<feature type="domain" description="RNase H type-1" evidence="1">
    <location>
        <begin position="204"/>
        <end position="323"/>
    </location>
</feature>
<proteinExistence type="predicted"/>
<evidence type="ECO:0000259" key="1">
    <source>
        <dbReference type="Pfam" id="PF13456"/>
    </source>
</evidence>
<organism evidence="3 4">
    <name type="scientific">Daucus carota subsp. sativus</name>
    <name type="common">Carrot</name>
    <dbReference type="NCBI Taxonomy" id="79200"/>
    <lineage>
        <taxon>Eukaryota</taxon>
        <taxon>Viridiplantae</taxon>
        <taxon>Streptophyta</taxon>
        <taxon>Embryophyta</taxon>
        <taxon>Tracheophyta</taxon>
        <taxon>Spermatophyta</taxon>
        <taxon>Magnoliopsida</taxon>
        <taxon>eudicotyledons</taxon>
        <taxon>Gunneridae</taxon>
        <taxon>Pentapetalae</taxon>
        <taxon>asterids</taxon>
        <taxon>campanulids</taxon>
        <taxon>Apiales</taxon>
        <taxon>Apiaceae</taxon>
        <taxon>Apioideae</taxon>
        <taxon>Scandiceae</taxon>
        <taxon>Daucinae</taxon>
        <taxon>Daucus</taxon>
        <taxon>Daucus sect. Daucus</taxon>
    </lineage>
</organism>
<keyword evidence="4" id="KW-1185">Reference proteome</keyword>
<reference evidence="3" key="2">
    <citation type="submission" date="2022-03" db="EMBL/GenBank/DDBJ databases">
        <title>Draft title - Genomic analysis of global carrot germplasm unveils the trajectory of domestication and the origin of high carotenoid orange carrot.</title>
        <authorList>
            <person name="Iorizzo M."/>
            <person name="Ellison S."/>
            <person name="Senalik D."/>
            <person name="Macko-Podgorni A."/>
            <person name="Grzebelus D."/>
            <person name="Bostan H."/>
            <person name="Rolling W."/>
            <person name="Curaba J."/>
            <person name="Simon P."/>
        </authorList>
    </citation>
    <scope>NUCLEOTIDE SEQUENCE</scope>
    <source>
        <tissue evidence="3">Leaf</tissue>
    </source>
</reference>
<accession>A0AAF1B207</accession>
<dbReference type="Proteomes" id="UP000077755">
    <property type="component" value="Chromosome 5"/>
</dbReference>
<dbReference type="InterPro" id="IPR012337">
    <property type="entry name" value="RNaseH-like_sf"/>
</dbReference>
<dbReference type="PANTHER" id="PTHR47074:SF48">
    <property type="entry name" value="POLYNUCLEOTIDYL TRANSFERASE, RIBONUCLEASE H-LIKE SUPERFAMILY PROTEIN"/>
    <property type="match status" value="1"/>
</dbReference>
<protein>
    <recommendedName>
        <fullName evidence="5">RNase H type-1 domain-containing protein</fullName>
    </recommendedName>
</protein>
<dbReference type="InterPro" id="IPR044730">
    <property type="entry name" value="RNase_H-like_dom_plant"/>
</dbReference>
<evidence type="ECO:0000313" key="3">
    <source>
        <dbReference type="EMBL" id="WOH01628.1"/>
    </source>
</evidence>
<name>A0AAF1B207_DAUCS</name>
<dbReference type="GO" id="GO:0003676">
    <property type="term" value="F:nucleic acid binding"/>
    <property type="evidence" value="ECO:0007669"/>
    <property type="project" value="InterPro"/>
</dbReference>
<dbReference type="EMBL" id="CP093347">
    <property type="protein sequence ID" value="WOH01628.1"/>
    <property type="molecule type" value="Genomic_DNA"/>
</dbReference>
<evidence type="ECO:0000259" key="2">
    <source>
        <dbReference type="Pfam" id="PF13966"/>
    </source>
</evidence>
<dbReference type="AlphaFoldDB" id="A0AAF1B207"/>
<dbReference type="SUPFAM" id="SSF53098">
    <property type="entry name" value="Ribonuclease H-like"/>
    <property type="match status" value="1"/>
</dbReference>
<dbReference type="InterPro" id="IPR052929">
    <property type="entry name" value="RNase_H-like_EbsB-rel"/>
</dbReference>
<dbReference type="GO" id="GO:0004523">
    <property type="term" value="F:RNA-DNA hybrid ribonuclease activity"/>
    <property type="evidence" value="ECO:0007669"/>
    <property type="project" value="InterPro"/>
</dbReference>
<dbReference type="InterPro" id="IPR026960">
    <property type="entry name" value="RVT-Znf"/>
</dbReference>
<dbReference type="InterPro" id="IPR036397">
    <property type="entry name" value="RNaseH_sf"/>
</dbReference>
<dbReference type="Gene3D" id="3.30.420.10">
    <property type="entry name" value="Ribonuclease H-like superfamily/Ribonuclease H"/>
    <property type="match status" value="1"/>
</dbReference>
<evidence type="ECO:0000313" key="4">
    <source>
        <dbReference type="Proteomes" id="UP000077755"/>
    </source>
</evidence>
<sequence>MKKGLRWYTVKSGYYQWCQSQPANDGVQQSKGWNKIWNLEVPHKIKVFLWRFCRNTLPIRILLRGRGVPAPIVCSMCTGEVEHLRHLFFECGFAKECWQQKGFDSNVWDIESSHEWLLHTLANGPDEILVKMVSVLWGVWFARNKRIFENRFMSPATVMAWSAKQILEWQIANKKVSFSPHLSNRQQGDGRKWQVPEQGCLKINVDASVVDGQNSFGIGMVLRNHQGHYITGKKMRFAGSFSVMEAEMTGITEALTWAQNYTNAVVIESDSLLSVEAIQNGQENLLELGDLIHQCRNILRHNDRLKLNFVRKQANKVAHSIARIPCELNSSIVISSPPFFLLETILSESLAF</sequence>
<dbReference type="InterPro" id="IPR002156">
    <property type="entry name" value="RNaseH_domain"/>
</dbReference>
<dbReference type="PANTHER" id="PTHR47074">
    <property type="entry name" value="BNAC02G40300D PROTEIN"/>
    <property type="match status" value="1"/>
</dbReference>